<protein>
    <submittedName>
        <fullName evidence="2">Putative vitellogenin receptor</fullName>
    </submittedName>
</protein>
<proteinExistence type="predicted"/>
<gene>
    <name evidence="2" type="primary">yl</name>
    <name evidence="2" type="ORF">E2C01_049548</name>
</gene>
<dbReference type="InterPro" id="IPR000033">
    <property type="entry name" value="LDLR_classB_rpt"/>
</dbReference>
<dbReference type="Proteomes" id="UP000324222">
    <property type="component" value="Unassembled WGS sequence"/>
</dbReference>
<organism evidence="2 3">
    <name type="scientific">Portunus trituberculatus</name>
    <name type="common">Swimming crab</name>
    <name type="synonym">Neptunus trituberculatus</name>
    <dbReference type="NCBI Taxonomy" id="210409"/>
    <lineage>
        <taxon>Eukaryota</taxon>
        <taxon>Metazoa</taxon>
        <taxon>Ecdysozoa</taxon>
        <taxon>Arthropoda</taxon>
        <taxon>Crustacea</taxon>
        <taxon>Multicrustacea</taxon>
        <taxon>Malacostraca</taxon>
        <taxon>Eumalacostraca</taxon>
        <taxon>Eucarida</taxon>
        <taxon>Decapoda</taxon>
        <taxon>Pleocyemata</taxon>
        <taxon>Brachyura</taxon>
        <taxon>Eubrachyura</taxon>
        <taxon>Portunoidea</taxon>
        <taxon>Portunidae</taxon>
        <taxon>Portuninae</taxon>
        <taxon>Portunus</taxon>
    </lineage>
</organism>
<sequence length="97" mass="11132">MAQWEDRLYWTDWSKKVIFSCIKRDGRHGRTVLKGGYTMYFGLILYHPAMMEDISNPCRYSNCSHMCLLSPHSPGYTCACPSGIMELSRDSHTCVGM</sequence>
<evidence type="ECO:0000313" key="3">
    <source>
        <dbReference type="Proteomes" id="UP000324222"/>
    </source>
</evidence>
<dbReference type="AlphaFoldDB" id="A0A5B7GDG4"/>
<dbReference type="InterPro" id="IPR011042">
    <property type="entry name" value="6-blade_b-propeller_TolB-like"/>
</dbReference>
<evidence type="ECO:0000256" key="1">
    <source>
        <dbReference type="ARBA" id="ARBA00022536"/>
    </source>
</evidence>
<name>A0A5B7GDG4_PORTR</name>
<keyword evidence="2" id="KW-0675">Receptor</keyword>
<keyword evidence="3" id="KW-1185">Reference proteome</keyword>
<dbReference type="EMBL" id="VSRR010013314">
    <property type="protein sequence ID" value="MPC55606.1"/>
    <property type="molecule type" value="Genomic_DNA"/>
</dbReference>
<keyword evidence="1" id="KW-0245">EGF-like domain</keyword>
<dbReference type="Pfam" id="PF00058">
    <property type="entry name" value="Ldl_recept_b"/>
    <property type="match status" value="1"/>
</dbReference>
<comment type="caution">
    <text evidence="2">The sequence shown here is derived from an EMBL/GenBank/DDBJ whole genome shotgun (WGS) entry which is preliminary data.</text>
</comment>
<reference evidence="2 3" key="1">
    <citation type="submission" date="2019-05" db="EMBL/GenBank/DDBJ databases">
        <title>Another draft genome of Portunus trituberculatus and its Hox gene families provides insights of decapod evolution.</title>
        <authorList>
            <person name="Jeong J.-H."/>
            <person name="Song I."/>
            <person name="Kim S."/>
            <person name="Choi T."/>
            <person name="Kim D."/>
            <person name="Ryu S."/>
            <person name="Kim W."/>
        </authorList>
    </citation>
    <scope>NUCLEOTIDE SEQUENCE [LARGE SCALE GENOMIC DNA]</scope>
    <source>
        <tissue evidence="2">Muscle</tissue>
    </source>
</reference>
<dbReference type="Gene3D" id="2.120.10.30">
    <property type="entry name" value="TolB, C-terminal domain"/>
    <property type="match status" value="1"/>
</dbReference>
<dbReference type="PANTHER" id="PTHR46513">
    <property type="entry name" value="VITELLOGENIN RECEPTOR-LIKE PROTEIN-RELATED-RELATED"/>
    <property type="match status" value="1"/>
</dbReference>
<dbReference type="InterPro" id="IPR050778">
    <property type="entry name" value="Cueball_EGF_LRP_Nidogen"/>
</dbReference>
<accession>A0A5B7GDG4</accession>
<evidence type="ECO:0000313" key="2">
    <source>
        <dbReference type="EMBL" id="MPC55606.1"/>
    </source>
</evidence>